<evidence type="ECO:0000313" key="18">
    <source>
        <dbReference type="EMBL" id="MBC5652673.1"/>
    </source>
</evidence>
<dbReference type="InterPro" id="IPR003824">
    <property type="entry name" value="UppP"/>
</dbReference>
<evidence type="ECO:0000256" key="13">
    <source>
        <dbReference type="ARBA" id="ARBA00023316"/>
    </source>
</evidence>
<dbReference type="AlphaFoldDB" id="A0A8I0DT99"/>
<comment type="similarity">
    <text evidence="2 17">Belongs to the UppP family.</text>
</comment>
<protein>
    <recommendedName>
        <fullName evidence="4 17">Undecaprenyl-diphosphatase</fullName>
        <ecNumber evidence="3 17">3.6.1.27</ecNumber>
    </recommendedName>
    <alternativeName>
        <fullName evidence="15 17">Bacitracin resistance protein</fullName>
    </alternativeName>
    <alternativeName>
        <fullName evidence="14 17">Undecaprenyl pyrophosphate phosphatase</fullName>
    </alternativeName>
</protein>
<dbReference type="EC" id="3.6.1.27" evidence="3 17"/>
<dbReference type="GO" id="GO:0008360">
    <property type="term" value="P:regulation of cell shape"/>
    <property type="evidence" value="ECO:0007669"/>
    <property type="project" value="UniProtKB-KW"/>
</dbReference>
<evidence type="ECO:0000256" key="11">
    <source>
        <dbReference type="ARBA" id="ARBA00023136"/>
    </source>
</evidence>
<keyword evidence="5 17" id="KW-1003">Cell membrane</keyword>
<keyword evidence="11 17" id="KW-0472">Membrane</keyword>
<evidence type="ECO:0000256" key="12">
    <source>
        <dbReference type="ARBA" id="ARBA00023251"/>
    </source>
</evidence>
<comment type="subcellular location">
    <subcellularLocation>
        <location evidence="1 17">Cell membrane</location>
        <topology evidence="1 17">Multi-pass membrane protein</topology>
    </subcellularLocation>
</comment>
<dbReference type="GO" id="GO:0050380">
    <property type="term" value="F:undecaprenyl-diphosphatase activity"/>
    <property type="evidence" value="ECO:0007669"/>
    <property type="project" value="UniProtKB-UniRule"/>
</dbReference>
<evidence type="ECO:0000256" key="8">
    <source>
        <dbReference type="ARBA" id="ARBA00022960"/>
    </source>
</evidence>
<dbReference type="GO" id="GO:0071555">
    <property type="term" value="P:cell wall organization"/>
    <property type="evidence" value="ECO:0007669"/>
    <property type="project" value="UniProtKB-KW"/>
</dbReference>
<keyword evidence="9 17" id="KW-0573">Peptidoglycan synthesis</keyword>
<sequence length="291" mass="31770">MSVLQAILLGIVQGITEFLPVSSFGHLAAIENAMGITRNTAVLFEVLLHVGTLAAIFFAFHEDIRRIGEELLGMVMDVIGNLNIYFHNRRTGEQLGYARLVSGTYRKLTVLILVSSIPTAMLGYICRRLVTKAAISPLLPGICILITGIFLLVTDLSNIGGIKTPKEATYDHAMWIGICQGISVFPGLSRCGMTLCAGMMCGFRRKFAVKYSYLISIPAVIGSLILELGQFTTPKMTVSLGFTYVLGMVAAGVVGYFMIRFLLQIVQHTKLRYFAFYCFVAGAVALISNFA</sequence>
<keyword evidence="8 17" id="KW-0133">Cell shape</keyword>
<evidence type="ECO:0000256" key="9">
    <source>
        <dbReference type="ARBA" id="ARBA00022984"/>
    </source>
</evidence>
<dbReference type="GO" id="GO:0009252">
    <property type="term" value="P:peptidoglycan biosynthetic process"/>
    <property type="evidence" value="ECO:0007669"/>
    <property type="project" value="UniProtKB-KW"/>
</dbReference>
<evidence type="ECO:0000256" key="1">
    <source>
        <dbReference type="ARBA" id="ARBA00004651"/>
    </source>
</evidence>
<feature type="transmembrane region" description="Helical" evidence="17">
    <location>
        <begin position="133"/>
        <end position="153"/>
    </location>
</feature>
<keyword evidence="6 17" id="KW-0812">Transmembrane</keyword>
<evidence type="ECO:0000256" key="7">
    <source>
        <dbReference type="ARBA" id="ARBA00022801"/>
    </source>
</evidence>
<dbReference type="RefSeq" id="WP_186901863.1">
    <property type="nucleotide sequence ID" value="NZ_JACOOT010000039.1"/>
</dbReference>
<keyword evidence="10 17" id="KW-1133">Transmembrane helix</keyword>
<feature type="transmembrane region" description="Helical" evidence="17">
    <location>
        <begin position="271"/>
        <end position="290"/>
    </location>
</feature>
<evidence type="ECO:0000256" key="2">
    <source>
        <dbReference type="ARBA" id="ARBA00010621"/>
    </source>
</evidence>
<evidence type="ECO:0000256" key="6">
    <source>
        <dbReference type="ARBA" id="ARBA00022692"/>
    </source>
</evidence>
<evidence type="ECO:0000256" key="5">
    <source>
        <dbReference type="ARBA" id="ARBA00022475"/>
    </source>
</evidence>
<comment type="caution">
    <text evidence="18">The sequence shown here is derived from an EMBL/GenBank/DDBJ whole genome shotgun (WGS) entry which is preliminary data.</text>
</comment>
<dbReference type="HAMAP" id="MF_01006">
    <property type="entry name" value="Undec_diphosphatase"/>
    <property type="match status" value="1"/>
</dbReference>
<dbReference type="PANTHER" id="PTHR30622">
    <property type="entry name" value="UNDECAPRENYL-DIPHOSPHATASE"/>
    <property type="match status" value="1"/>
</dbReference>
<evidence type="ECO:0000256" key="15">
    <source>
        <dbReference type="ARBA" id="ARBA00032932"/>
    </source>
</evidence>
<evidence type="ECO:0000256" key="4">
    <source>
        <dbReference type="ARBA" id="ARBA00021581"/>
    </source>
</evidence>
<proteinExistence type="inferred from homology"/>
<accession>A0A8I0DT99</accession>
<gene>
    <name evidence="17" type="primary">uppP</name>
    <name evidence="18" type="ORF">H8S54_16575</name>
</gene>
<comment type="function">
    <text evidence="17">Catalyzes the dephosphorylation of undecaprenyl diphosphate (UPP). Confers resistance to bacitracin.</text>
</comment>
<evidence type="ECO:0000256" key="3">
    <source>
        <dbReference type="ARBA" id="ARBA00012374"/>
    </source>
</evidence>
<name>A0A8I0DT99_9FIRM</name>
<keyword evidence="12 17" id="KW-0046">Antibiotic resistance</keyword>
<dbReference type="Proteomes" id="UP000652847">
    <property type="component" value="Unassembled WGS sequence"/>
</dbReference>
<reference evidence="18 19" key="1">
    <citation type="submission" date="2020-08" db="EMBL/GenBank/DDBJ databases">
        <title>Genome public.</title>
        <authorList>
            <person name="Liu C."/>
            <person name="Sun Q."/>
        </authorList>
    </citation>
    <scope>NUCLEOTIDE SEQUENCE [LARGE SCALE GENOMIC DNA]</scope>
    <source>
        <strain evidence="18 19">BX17</strain>
    </source>
</reference>
<organism evidence="18 19">
    <name type="scientific">Blautia segnis</name>
    <dbReference type="NCBI Taxonomy" id="2763030"/>
    <lineage>
        <taxon>Bacteria</taxon>
        <taxon>Bacillati</taxon>
        <taxon>Bacillota</taxon>
        <taxon>Clostridia</taxon>
        <taxon>Lachnospirales</taxon>
        <taxon>Lachnospiraceae</taxon>
        <taxon>Blautia</taxon>
    </lineage>
</organism>
<comment type="catalytic activity">
    <reaction evidence="16 17">
        <text>di-trans,octa-cis-undecaprenyl diphosphate + H2O = di-trans,octa-cis-undecaprenyl phosphate + phosphate + H(+)</text>
        <dbReference type="Rhea" id="RHEA:28094"/>
        <dbReference type="ChEBI" id="CHEBI:15377"/>
        <dbReference type="ChEBI" id="CHEBI:15378"/>
        <dbReference type="ChEBI" id="CHEBI:43474"/>
        <dbReference type="ChEBI" id="CHEBI:58405"/>
        <dbReference type="ChEBI" id="CHEBI:60392"/>
        <dbReference type="EC" id="3.6.1.27"/>
    </reaction>
</comment>
<dbReference type="EMBL" id="JACOOT010000039">
    <property type="protein sequence ID" value="MBC5652673.1"/>
    <property type="molecule type" value="Genomic_DNA"/>
</dbReference>
<feature type="transmembrane region" description="Helical" evidence="17">
    <location>
        <begin position="108"/>
        <end position="126"/>
    </location>
</feature>
<keyword evidence="19" id="KW-1185">Reference proteome</keyword>
<dbReference type="Pfam" id="PF02673">
    <property type="entry name" value="BacA"/>
    <property type="match status" value="1"/>
</dbReference>
<dbReference type="PANTHER" id="PTHR30622:SF2">
    <property type="entry name" value="UNDECAPRENYL-DIPHOSPHATASE"/>
    <property type="match status" value="1"/>
</dbReference>
<evidence type="ECO:0000313" key="19">
    <source>
        <dbReference type="Proteomes" id="UP000652847"/>
    </source>
</evidence>
<dbReference type="GO" id="GO:0005886">
    <property type="term" value="C:plasma membrane"/>
    <property type="evidence" value="ECO:0007669"/>
    <property type="project" value="UniProtKB-SubCell"/>
</dbReference>
<feature type="transmembrane region" description="Helical" evidence="17">
    <location>
        <begin position="238"/>
        <end position="259"/>
    </location>
</feature>
<evidence type="ECO:0000256" key="17">
    <source>
        <dbReference type="HAMAP-Rule" id="MF_01006"/>
    </source>
</evidence>
<evidence type="ECO:0000256" key="16">
    <source>
        <dbReference type="ARBA" id="ARBA00047594"/>
    </source>
</evidence>
<feature type="transmembrane region" description="Helical" evidence="17">
    <location>
        <begin position="41"/>
        <end position="59"/>
    </location>
</feature>
<feature type="transmembrane region" description="Helical" evidence="17">
    <location>
        <begin position="173"/>
        <end position="196"/>
    </location>
</feature>
<comment type="miscellaneous">
    <text evidence="17">Bacitracin is thought to be involved in the inhibition of peptidoglycan synthesis by sequestering undecaprenyl diphosphate, thereby reducing the pool of lipid carrier available.</text>
</comment>
<evidence type="ECO:0000256" key="14">
    <source>
        <dbReference type="ARBA" id="ARBA00032707"/>
    </source>
</evidence>
<evidence type="ECO:0000256" key="10">
    <source>
        <dbReference type="ARBA" id="ARBA00022989"/>
    </source>
</evidence>
<dbReference type="GO" id="GO:0046677">
    <property type="term" value="P:response to antibiotic"/>
    <property type="evidence" value="ECO:0007669"/>
    <property type="project" value="UniProtKB-UniRule"/>
</dbReference>
<feature type="transmembrane region" description="Helical" evidence="17">
    <location>
        <begin position="208"/>
        <end position="226"/>
    </location>
</feature>
<keyword evidence="7 17" id="KW-0378">Hydrolase</keyword>
<keyword evidence="13 17" id="KW-0961">Cell wall biogenesis/degradation</keyword>